<keyword evidence="10" id="KW-0407">Ion channel</keyword>
<accession>A0A1D1W8Q0</accession>
<protein>
    <recommendedName>
        <fullName evidence="15">Otopetrin</fullName>
    </recommendedName>
</protein>
<dbReference type="PANTHER" id="PTHR21522:SF32">
    <property type="entry name" value="OTOPETRIN-2"/>
    <property type="match status" value="1"/>
</dbReference>
<evidence type="ECO:0000256" key="4">
    <source>
        <dbReference type="ARBA" id="ARBA00022475"/>
    </source>
</evidence>
<comment type="subcellular location">
    <subcellularLocation>
        <location evidence="1">Cell membrane</location>
        <topology evidence="1">Multi-pass membrane protein</topology>
    </subcellularLocation>
</comment>
<proteinExistence type="inferred from homology"/>
<evidence type="ECO:0000256" key="7">
    <source>
        <dbReference type="ARBA" id="ARBA00022989"/>
    </source>
</evidence>
<evidence type="ECO:0000256" key="11">
    <source>
        <dbReference type="SAM" id="MobiDB-lite"/>
    </source>
</evidence>
<dbReference type="InterPro" id="IPR004878">
    <property type="entry name" value="Otopetrin"/>
</dbReference>
<dbReference type="AlphaFoldDB" id="A0A1D1W8Q0"/>
<dbReference type="Pfam" id="PF03189">
    <property type="entry name" value="Otopetrin"/>
    <property type="match status" value="1"/>
</dbReference>
<keyword evidence="6" id="KW-0375">Hydrogen ion transport</keyword>
<name>A0A1D1W8Q0_RAMVA</name>
<feature type="transmembrane region" description="Helical" evidence="12">
    <location>
        <begin position="297"/>
        <end position="322"/>
    </location>
</feature>
<feature type="region of interest" description="Disordered" evidence="11">
    <location>
        <begin position="16"/>
        <end position="51"/>
    </location>
</feature>
<keyword evidence="9 12" id="KW-0472">Membrane</keyword>
<dbReference type="OrthoDB" id="6429739at2759"/>
<feature type="transmembrane region" description="Helical" evidence="12">
    <location>
        <begin position="334"/>
        <end position="351"/>
    </location>
</feature>
<evidence type="ECO:0000256" key="12">
    <source>
        <dbReference type="SAM" id="Phobius"/>
    </source>
</evidence>
<dbReference type="GO" id="GO:0015252">
    <property type="term" value="F:proton channel activity"/>
    <property type="evidence" value="ECO:0007669"/>
    <property type="project" value="InterPro"/>
</dbReference>
<comment type="caution">
    <text evidence="13">The sequence shown here is derived from an EMBL/GenBank/DDBJ whole genome shotgun (WGS) entry which is preliminary data.</text>
</comment>
<feature type="compositionally biased region" description="Polar residues" evidence="11">
    <location>
        <begin position="25"/>
        <end position="35"/>
    </location>
</feature>
<feature type="transmembrane region" description="Helical" evidence="12">
    <location>
        <begin position="363"/>
        <end position="387"/>
    </location>
</feature>
<feature type="transmembrane region" description="Helical" evidence="12">
    <location>
        <begin position="683"/>
        <end position="702"/>
    </location>
</feature>
<evidence type="ECO:0008006" key="15">
    <source>
        <dbReference type="Google" id="ProtNLM"/>
    </source>
</evidence>
<feature type="transmembrane region" description="Helical" evidence="12">
    <location>
        <begin position="459"/>
        <end position="483"/>
    </location>
</feature>
<dbReference type="Proteomes" id="UP000186922">
    <property type="component" value="Unassembled WGS sequence"/>
</dbReference>
<dbReference type="GO" id="GO:0005886">
    <property type="term" value="C:plasma membrane"/>
    <property type="evidence" value="ECO:0007669"/>
    <property type="project" value="UniProtKB-SubCell"/>
</dbReference>
<evidence type="ECO:0000313" key="13">
    <source>
        <dbReference type="EMBL" id="GAV09303.1"/>
    </source>
</evidence>
<reference evidence="13 14" key="1">
    <citation type="journal article" date="2016" name="Nat. Commun.">
        <title>Extremotolerant tardigrade genome and improved radiotolerance of human cultured cells by tardigrade-unique protein.</title>
        <authorList>
            <person name="Hashimoto T."/>
            <person name="Horikawa D.D."/>
            <person name="Saito Y."/>
            <person name="Kuwahara H."/>
            <person name="Kozuka-Hata H."/>
            <person name="Shin-I T."/>
            <person name="Minakuchi Y."/>
            <person name="Ohishi K."/>
            <person name="Motoyama A."/>
            <person name="Aizu T."/>
            <person name="Enomoto A."/>
            <person name="Kondo K."/>
            <person name="Tanaka S."/>
            <person name="Hara Y."/>
            <person name="Koshikawa S."/>
            <person name="Sagara H."/>
            <person name="Miura T."/>
            <person name="Yokobori S."/>
            <person name="Miyagawa K."/>
            <person name="Suzuki Y."/>
            <person name="Kubo T."/>
            <person name="Oyama M."/>
            <person name="Kohara Y."/>
            <person name="Fujiyama A."/>
            <person name="Arakawa K."/>
            <person name="Katayama T."/>
            <person name="Toyoda A."/>
            <person name="Kunieda T."/>
        </authorList>
    </citation>
    <scope>NUCLEOTIDE SEQUENCE [LARGE SCALE GENOMIC DNA]</scope>
    <source>
        <strain evidence="13 14">YOKOZUNA-1</strain>
    </source>
</reference>
<feature type="transmembrane region" description="Helical" evidence="12">
    <location>
        <begin position="563"/>
        <end position="588"/>
    </location>
</feature>
<dbReference type="EMBL" id="BDGG01000021">
    <property type="protein sequence ID" value="GAV09303.1"/>
    <property type="molecule type" value="Genomic_DNA"/>
</dbReference>
<evidence type="ECO:0000256" key="10">
    <source>
        <dbReference type="ARBA" id="ARBA00023303"/>
    </source>
</evidence>
<keyword evidence="3" id="KW-0813">Transport</keyword>
<gene>
    <name evidence="13" type="primary">RvY_18869</name>
    <name evidence="13" type="synonym">RvY_18869.1</name>
    <name evidence="13" type="ORF">RvY_18869-1</name>
</gene>
<evidence type="ECO:0000256" key="2">
    <source>
        <dbReference type="ARBA" id="ARBA00006513"/>
    </source>
</evidence>
<evidence type="ECO:0000256" key="5">
    <source>
        <dbReference type="ARBA" id="ARBA00022692"/>
    </source>
</evidence>
<keyword evidence="5 12" id="KW-0812">Transmembrane</keyword>
<evidence type="ECO:0000256" key="3">
    <source>
        <dbReference type="ARBA" id="ARBA00022448"/>
    </source>
</evidence>
<dbReference type="PANTHER" id="PTHR21522">
    <property type="entry name" value="PROTON CHANNEL OTOP"/>
    <property type="match status" value="1"/>
</dbReference>
<sequence length="764" mass="85875">MLQTFRPRSLSSLTAKEGIYDEPDSSSCRTCSVESTDIPGDLSASSPECPPGHYDIPVNSPPFLLPTAPSPMEEKYSRLSVLRFSPLNTELVEEKGRYRFGESFGIQPSHYSAASAFELAASSAATSSTPVLRFHWPHPCPSSSDPKTSTINGYLQEPFRDPLQLTELQAKPVRAQCAKLWKNASMLYGVFISTTSISLTLASNLTHNINSVYARWFNVAMTSMGICFLVLAYFLLIRKRKRYSATSFLSSQPPHHLRLTFRKVFSQEQCHENTREKHPTDAAECIRSERAIGSPSFYHSFGALVFAIGSLVYTCLDVGVYVENRACLNIVKGVEPGLFAIFLTMQLYLVFQISQLRLSTRFHYALCWFGLIHLVATDLSVWIRILFDETHHAISLVAEKEAQTNHSSPMWLMVDNKRKDPVSQQLTTVGNHPFTEDSDAPLCLNEESLMQDILERASIFLYPCLIEYTLITADVIFSAWQVIGADHHKVNCKEAHLPQVLTEEPAHARPAPRRRRTRYSIDWDQAAKGFFCGMITLIMTVVGIILFFVFIDKDEGGEGVDDATAALIAAVMAIVLNAITLIATIYCMRQFIKYIPKAKVQSLEETDTRLLNICMIGVYAYCVITLIGSHGGSGYQLTLSLVDAVLRLVETTLQTVFIVEAGTRLLNPKTDSLPYLKHGRETLTFLLLLNFGLWAVNVFCLMQRNVSSAQRDFFGAEQWTLIIHVTVPLLIFYRFHSAACLVDIWKRAYKVKHAPKKVRIHHVQ</sequence>
<evidence type="ECO:0000256" key="9">
    <source>
        <dbReference type="ARBA" id="ARBA00023136"/>
    </source>
</evidence>
<keyword evidence="7 12" id="KW-1133">Transmembrane helix</keyword>
<evidence type="ECO:0000256" key="1">
    <source>
        <dbReference type="ARBA" id="ARBA00004651"/>
    </source>
</evidence>
<evidence type="ECO:0000256" key="8">
    <source>
        <dbReference type="ARBA" id="ARBA00023065"/>
    </source>
</evidence>
<comment type="similarity">
    <text evidence="2">Belongs to the otopetrin family.</text>
</comment>
<keyword evidence="14" id="KW-1185">Reference proteome</keyword>
<feature type="transmembrane region" description="Helical" evidence="12">
    <location>
        <begin position="216"/>
        <end position="236"/>
    </location>
</feature>
<evidence type="ECO:0000313" key="14">
    <source>
        <dbReference type="Proteomes" id="UP000186922"/>
    </source>
</evidence>
<feature type="transmembrane region" description="Helical" evidence="12">
    <location>
        <begin position="609"/>
        <end position="629"/>
    </location>
</feature>
<keyword evidence="8" id="KW-0406">Ion transport</keyword>
<organism evidence="13 14">
    <name type="scientific">Ramazzottius varieornatus</name>
    <name type="common">Water bear</name>
    <name type="synonym">Tardigrade</name>
    <dbReference type="NCBI Taxonomy" id="947166"/>
    <lineage>
        <taxon>Eukaryota</taxon>
        <taxon>Metazoa</taxon>
        <taxon>Ecdysozoa</taxon>
        <taxon>Tardigrada</taxon>
        <taxon>Eutardigrada</taxon>
        <taxon>Parachela</taxon>
        <taxon>Hypsibioidea</taxon>
        <taxon>Ramazzottiidae</taxon>
        <taxon>Ramazzottius</taxon>
    </lineage>
</organism>
<keyword evidence="4" id="KW-1003">Cell membrane</keyword>
<evidence type="ECO:0000256" key="6">
    <source>
        <dbReference type="ARBA" id="ARBA00022781"/>
    </source>
</evidence>
<feature type="transmembrane region" description="Helical" evidence="12">
    <location>
        <begin position="186"/>
        <end position="204"/>
    </location>
</feature>
<feature type="transmembrane region" description="Helical" evidence="12">
    <location>
        <begin position="530"/>
        <end position="551"/>
    </location>
</feature>